<dbReference type="EMBL" id="KN817678">
    <property type="protein sequence ID" value="KJA14446.1"/>
    <property type="molecule type" value="Genomic_DNA"/>
</dbReference>
<dbReference type="Proteomes" id="UP000054270">
    <property type="component" value="Unassembled WGS sequence"/>
</dbReference>
<organism evidence="1 2">
    <name type="scientific">Hypholoma sublateritium (strain FD-334 SS-4)</name>
    <dbReference type="NCBI Taxonomy" id="945553"/>
    <lineage>
        <taxon>Eukaryota</taxon>
        <taxon>Fungi</taxon>
        <taxon>Dikarya</taxon>
        <taxon>Basidiomycota</taxon>
        <taxon>Agaricomycotina</taxon>
        <taxon>Agaricomycetes</taxon>
        <taxon>Agaricomycetidae</taxon>
        <taxon>Agaricales</taxon>
        <taxon>Agaricineae</taxon>
        <taxon>Strophariaceae</taxon>
        <taxon>Hypholoma</taxon>
    </lineage>
</organism>
<reference evidence="2" key="1">
    <citation type="submission" date="2014-04" db="EMBL/GenBank/DDBJ databases">
        <title>Evolutionary Origins and Diversification of the Mycorrhizal Mutualists.</title>
        <authorList>
            <consortium name="DOE Joint Genome Institute"/>
            <consortium name="Mycorrhizal Genomics Consortium"/>
            <person name="Kohler A."/>
            <person name="Kuo A."/>
            <person name="Nagy L.G."/>
            <person name="Floudas D."/>
            <person name="Copeland A."/>
            <person name="Barry K.W."/>
            <person name="Cichocki N."/>
            <person name="Veneault-Fourrey C."/>
            <person name="LaButti K."/>
            <person name="Lindquist E.A."/>
            <person name="Lipzen A."/>
            <person name="Lundell T."/>
            <person name="Morin E."/>
            <person name="Murat C."/>
            <person name="Riley R."/>
            <person name="Ohm R."/>
            <person name="Sun H."/>
            <person name="Tunlid A."/>
            <person name="Henrissat B."/>
            <person name="Grigoriev I.V."/>
            <person name="Hibbett D.S."/>
            <person name="Martin F."/>
        </authorList>
    </citation>
    <scope>NUCLEOTIDE SEQUENCE [LARGE SCALE GENOMIC DNA]</scope>
    <source>
        <strain evidence="2">FD-334 SS-4</strain>
    </source>
</reference>
<protein>
    <submittedName>
        <fullName evidence="1">Uncharacterized protein</fullName>
    </submittedName>
</protein>
<dbReference type="OrthoDB" id="2788229at2759"/>
<proteinExistence type="predicted"/>
<keyword evidence="2" id="KW-1185">Reference proteome</keyword>
<name>A0A0D2NCW3_HYPSF</name>
<dbReference type="AlphaFoldDB" id="A0A0D2NCW3"/>
<accession>A0A0D2NCW3</accession>
<evidence type="ECO:0000313" key="2">
    <source>
        <dbReference type="Proteomes" id="UP000054270"/>
    </source>
</evidence>
<gene>
    <name evidence="1" type="ORF">HYPSUDRAFT_444198</name>
</gene>
<evidence type="ECO:0000313" key="1">
    <source>
        <dbReference type="EMBL" id="KJA14446.1"/>
    </source>
</evidence>
<sequence length="229" mass="26028">MIHILPPVFAPDKGTFLRLNGLLEHPLCTFASSVRELSIFDPYQKNTTTLDSSWIDLLVTQLDRLVFVNSLDLTLSDEAIMVYCDAVILKAPSFASLITRLTLRVCDLPESQEAMQWMSKIFSFRSLTHLTLIQDDYEDGRERVGEEISIPTTAAVLPMNLRVLRITSWETNGILPLIQLMLKWLYKSQTQISTLEFGFISMQYSYTIKTPPQGPPIPWILIGSTETEI</sequence>